<accession>A0AAW9J7U2</accession>
<organism evidence="2 3">
    <name type="scientific">Clostridium perfringens</name>
    <dbReference type="NCBI Taxonomy" id="1502"/>
    <lineage>
        <taxon>Bacteria</taxon>
        <taxon>Bacillati</taxon>
        <taxon>Bacillota</taxon>
        <taxon>Clostridia</taxon>
        <taxon>Eubacteriales</taxon>
        <taxon>Clostridiaceae</taxon>
        <taxon>Clostridium</taxon>
    </lineage>
</organism>
<dbReference type="InterPro" id="IPR050722">
    <property type="entry name" value="Pyruvate:ferred/Flavod_OxRd"/>
</dbReference>
<dbReference type="InterPro" id="IPR033412">
    <property type="entry name" value="PFOR_II"/>
</dbReference>
<dbReference type="PANTHER" id="PTHR32154:SF20">
    <property type="entry name" value="2-OXOGLUTARATE OXIDOREDUCTASE SUBUNIT KORA"/>
    <property type="match status" value="1"/>
</dbReference>
<dbReference type="Proteomes" id="UP001289066">
    <property type="component" value="Unassembled WGS sequence"/>
</dbReference>
<evidence type="ECO:0000259" key="1">
    <source>
        <dbReference type="Pfam" id="PF17147"/>
    </source>
</evidence>
<dbReference type="Pfam" id="PF17147">
    <property type="entry name" value="PFOR_II"/>
    <property type="match status" value="1"/>
</dbReference>
<feature type="domain" description="Pyruvate:ferredoxin oxidoreductase core" evidence="1">
    <location>
        <begin position="39"/>
        <end position="109"/>
    </location>
</feature>
<proteinExistence type="predicted"/>
<dbReference type="EMBL" id="WNVG01001743">
    <property type="protein sequence ID" value="MDZ5035527.1"/>
    <property type="molecule type" value="Genomic_DNA"/>
</dbReference>
<gene>
    <name evidence="2" type="ORF">GNF81_22895</name>
</gene>
<comment type="caution">
    <text evidence="2">The sequence shown here is derived from an EMBL/GenBank/DDBJ whole genome shotgun (WGS) entry which is preliminary data.</text>
</comment>
<feature type="non-terminal residue" evidence="2">
    <location>
        <position position="123"/>
    </location>
</feature>
<dbReference type="PANTHER" id="PTHR32154">
    <property type="entry name" value="PYRUVATE-FLAVODOXIN OXIDOREDUCTASE-RELATED"/>
    <property type="match status" value="1"/>
</dbReference>
<name>A0AAW9J7U2_CLOPF</name>
<feature type="non-terminal residue" evidence="2">
    <location>
        <position position="1"/>
    </location>
</feature>
<dbReference type="GO" id="GO:0006979">
    <property type="term" value="P:response to oxidative stress"/>
    <property type="evidence" value="ECO:0007669"/>
    <property type="project" value="TreeGrafter"/>
</dbReference>
<dbReference type="InterPro" id="IPR009014">
    <property type="entry name" value="Transketo_C/PFOR_II"/>
</dbReference>
<sequence length="123" mass="13958">SHITETAEMRVAQMEKRMRKLLLMKKDMEEPEFIGYENAEILLLGFGSTYGALKDAVKELNKQGKKVGALSFGDIYPLPQENLRKYSKQAKKIINVEQNFTGQLGKLITQETGILMTSSILKY</sequence>
<reference evidence="2" key="1">
    <citation type="submission" date="2019-11" db="EMBL/GenBank/DDBJ databases">
        <title>Characterization of Clostridium perfringens isolates from swine manure treated agricultural soils.</title>
        <authorList>
            <person name="Wushke S.T."/>
        </authorList>
    </citation>
    <scope>NUCLEOTIDE SEQUENCE</scope>
    <source>
        <strain evidence="2">X15</strain>
    </source>
</reference>
<protein>
    <submittedName>
        <fullName evidence="2">2-oxoacid:acceptor oxidoreductase subunit alpha</fullName>
    </submittedName>
</protein>
<evidence type="ECO:0000313" key="2">
    <source>
        <dbReference type="EMBL" id="MDZ5035527.1"/>
    </source>
</evidence>
<evidence type="ECO:0000313" key="3">
    <source>
        <dbReference type="Proteomes" id="UP001289066"/>
    </source>
</evidence>
<dbReference type="Gene3D" id="3.40.50.920">
    <property type="match status" value="1"/>
</dbReference>
<dbReference type="SUPFAM" id="SSF52922">
    <property type="entry name" value="TK C-terminal domain-like"/>
    <property type="match status" value="1"/>
</dbReference>
<dbReference type="AlphaFoldDB" id="A0AAW9J7U2"/>